<comment type="caution">
    <text evidence="1">The sequence shown here is derived from an EMBL/GenBank/DDBJ whole genome shotgun (WGS) entry which is preliminary data.</text>
</comment>
<reference evidence="1 2" key="1">
    <citation type="submission" date="2018-06" db="EMBL/GenBank/DDBJ databases">
        <title>Genomic Encyclopedia of Type Strains, Phase IV (KMG-IV): sequencing the most valuable type-strain genomes for metagenomic binning, comparative biology and taxonomic classification.</title>
        <authorList>
            <person name="Goeker M."/>
        </authorList>
    </citation>
    <scope>NUCLEOTIDE SEQUENCE [LARGE SCALE GENOMIC DNA]</scope>
    <source>
        <strain evidence="1 2">DSM 25532</strain>
    </source>
</reference>
<organism evidence="1 2">
    <name type="scientific">Roseimicrobium gellanilyticum</name>
    <dbReference type="NCBI Taxonomy" id="748857"/>
    <lineage>
        <taxon>Bacteria</taxon>
        <taxon>Pseudomonadati</taxon>
        <taxon>Verrucomicrobiota</taxon>
        <taxon>Verrucomicrobiia</taxon>
        <taxon>Verrucomicrobiales</taxon>
        <taxon>Verrucomicrobiaceae</taxon>
        <taxon>Roseimicrobium</taxon>
    </lineage>
</organism>
<evidence type="ECO:0000313" key="1">
    <source>
        <dbReference type="EMBL" id="RBP46025.1"/>
    </source>
</evidence>
<proteinExistence type="predicted"/>
<dbReference type="EMBL" id="QNRR01000002">
    <property type="protein sequence ID" value="RBP46025.1"/>
    <property type="molecule type" value="Genomic_DNA"/>
</dbReference>
<dbReference type="Proteomes" id="UP000253426">
    <property type="component" value="Unassembled WGS sequence"/>
</dbReference>
<dbReference type="AlphaFoldDB" id="A0A366HQU2"/>
<keyword evidence="2" id="KW-1185">Reference proteome</keyword>
<accession>A0A366HQU2</accession>
<evidence type="ECO:0000313" key="2">
    <source>
        <dbReference type="Proteomes" id="UP000253426"/>
    </source>
</evidence>
<sequence>MPALNLTCWSDLRQALTDHLDPSGQHGFEGLMARLLAAETGKPFYLARSGDQPTGDAYSPMAGVSIQAKLYKKSKVAGSAVEADIQRVLRECPLTDVYILATTKADSQLKLRLEKLTEETGVDLLLLVLDGTMIPLGALCVKHWGILKQFLPELMASADE</sequence>
<protein>
    <recommendedName>
        <fullName evidence="3">Restriction endonuclease</fullName>
    </recommendedName>
</protein>
<dbReference type="RefSeq" id="WP_113957577.1">
    <property type="nucleotide sequence ID" value="NZ_QNRR01000002.1"/>
</dbReference>
<gene>
    <name evidence="1" type="ORF">DES53_102411</name>
</gene>
<evidence type="ECO:0008006" key="3">
    <source>
        <dbReference type="Google" id="ProtNLM"/>
    </source>
</evidence>
<name>A0A366HQU2_9BACT</name>